<organism evidence="1 2">
    <name type="scientific">Rhododendron molle</name>
    <name type="common">Chinese azalea</name>
    <name type="synonym">Azalea mollis</name>
    <dbReference type="NCBI Taxonomy" id="49168"/>
    <lineage>
        <taxon>Eukaryota</taxon>
        <taxon>Viridiplantae</taxon>
        <taxon>Streptophyta</taxon>
        <taxon>Embryophyta</taxon>
        <taxon>Tracheophyta</taxon>
        <taxon>Spermatophyta</taxon>
        <taxon>Magnoliopsida</taxon>
        <taxon>eudicotyledons</taxon>
        <taxon>Gunneridae</taxon>
        <taxon>Pentapetalae</taxon>
        <taxon>asterids</taxon>
        <taxon>Ericales</taxon>
        <taxon>Ericaceae</taxon>
        <taxon>Ericoideae</taxon>
        <taxon>Rhodoreae</taxon>
        <taxon>Rhododendron</taxon>
    </lineage>
</organism>
<dbReference type="EMBL" id="CM046388">
    <property type="protein sequence ID" value="KAI8571961.1"/>
    <property type="molecule type" value="Genomic_DNA"/>
</dbReference>
<keyword evidence="2" id="KW-1185">Reference proteome</keyword>
<evidence type="ECO:0000313" key="2">
    <source>
        <dbReference type="Proteomes" id="UP001062846"/>
    </source>
</evidence>
<evidence type="ECO:0000313" key="1">
    <source>
        <dbReference type="EMBL" id="KAI8571961.1"/>
    </source>
</evidence>
<comment type="caution">
    <text evidence="1">The sequence shown here is derived from an EMBL/GenBank/DDBJ whole genome shotgun (WGS) entry which is preliminary data.</text>
</comment>
<name>A0ACC0Q2A7_RHOML</name>
<reference evidence="1" key="1">
    <citation type="submission" date="2022-02" db="EMBL/GenBank/DDBJ databases">
        <title>Plant Genome Project.</title>
        <authorList>
            <person name="Zhang R.-G."/>
        </authorList>
    </citation>
    <scope>NUCLEOTIDE SEQUENCE</scope>
    <source>
        <strain evidence="1">AT1</strain>
    </source>
</reference>
<accession>A0ACC0Q2A7</accession>
<protein>
    <submittedName>
        <fullName evidence="1">Uncharacterized protein</fullName>
    </submittedName>
</protein>
<proteinExistence type="predicted"/>
<sequence>MAVVDRWWSILVMVRWVWLPWLGCSGRFVGQSSVGGHSEFSSWRGASSLPFLGYAVAGCHRRQGWSDVFGGGWFHLCLVCFDFHCRRPVTATGLYIWEWPAWLNGDVSFLVVCAAVEIEVDRVWVLVWVGRSLVGSDLGVW</sequence>
<dbReference type="Proteomes" id="UP001062846">
    <property type="component" value="Chromosome 1"/>
</dbReference>
<gene>
    <name evidence="1" type="ORF">RHMOL_Rhmol01G0161500</name>
</gene>